<dbReference type="Proteomes" id="UP000267017">
    <property type="component" value="Unassembled WGS sequence"/>
</dbReference>
<proteinExistence type="predicted"/>
<reference evidence="1 2" key="1">
    <citation type="submission" date="2018-11" db="EMBL/GenBank/DDBJ databases">
        <title>Genome sequencing of Paenibacillus sp. KCOM 3021 (= ChDC PVNT-B20).</title>
        <authorList>
            <person name="Kook J.-K."/>
            <person name="Park S.-N."/>
            <person name="Lim Y.K."/>
        </authorList>
    </citation>
    <scope>NUCLEOTIDE SEQUENCE [LARGE SCALE GENOMIC DNA]</scope>
    <source>
        <strain evidence="1 2">KCOM 3021</strain>
    </source>
</reference>
<protein>
    <submittedName>
        <fullName evidence="1">Uncharacterized protein</fullName>
    </submittedName>
</protein>
<comment type="caution">
    <text evidence="1">The sequence shown here is derived from an EMBL/GenBank/DDBJ whole genome shotgun (WGS) entry which is preliminary data.</text>
</comment>
<name>A0A3P3TAG5_9BACL</name>
<organism evidence="1 2">
    <name type="scientific">Paenibacillus oralis</name>
    <dbReference type="NCBI Taxonomy" id="2490856"/>
    <lineage>
        <taxon>Bacteria</taxon>
        <taxon>Bacillati</taxon>
        <taxon>Bacillota</taxon>
        <taxon>Bacilli</taxon>
        <taxon>Bacillales</taxon>
        <taxon>Paenibacillaceae</taxon>
        <taxon>Paenibacillus</taxon>
    </lineage>
</organism>
<dbReference type="AlphaFoldDB" id="A0A3P3TAG5"/>
<evidence type="ECO:0000313" key="1">
    <source>
        <dbReference type="EMBL" id="RRJ55007.1"/>
    </source>
</evidence>
<accession>A0A3P3TAG5</accession>
<gene>
    <name evidence="1" type="ORF">EHV15_34455</name>
</gene>
<dbReference type="EMBL" id="RRCN01000002">
    <property type="protein sequence ID" value="RRJ55007.1"/>
    <property type="molecule type" value="Genomic_DNA"/>
</dbReference>
<evidence type="ECO:0000313" key="2">
    <source>
        <dbReference type="Proteomes" id="UP000267017"/>
    </source>
</evidence>
<sequence length="61" mass="6706">MQGKEKRVVSAGEYKDALGWVVDQFEKVLAGEKAGNVEESLSYAKSLLGKDVCQELMGEKK</sequence>
<keyword evidence="2" id="KW-1185">Reference proteome</keyword>